<name>A0AA40FP71_9HYME</name>
<dbReference type="Proteomes" id="UP001177670">
    <property type="component" value="Unassembled WGS sequence"/>
</dbReference>
<dbReference type="EMBL" id="JAHYIQ010000022">
    <property type="protein sequence ID" value="KAK1122521.1"/>
    <property type="molecule type" value="Genomic_DNA"/>
</dbReference>
<sequence length="56" mass="6320">MLELLIDRVVKVSGLKGPEIRLLSKNVEEFFISVPPTTMPLKLEHGAKQCVHYKAD</sequence>
<evidence type="ECO:0000313" key="1">
    <source>
        <dbReference type="EMBL" id="KAK1122521.1"/>
    </source>
</evidence>
<keyword evidence="2" id="KW-1185">Reference proteome</keyword>
<dbReference type="AlphaFoldDB" id="A0AA40FP71"/>
<accession>A0AA40FP71</accession>
<comment type="caution">
    <text evidence="1">The sequence shown here is derived from an EMBL/GenBank/DDBJ whole genome shotgun (WGS) entry which is preliminary data.</text>
</comment>
<protein>
    <submittedName>
        <fullName evidence="1">Uncharacterized protein</fullName>
    </submittedName>
</protein>
<proteinExistence type="predicted"/>
<organism evidence="1 2">
    <name type="scientific">Melipona bicolor</name>
    <dbReference type="NCBI Taxonomy" id="60889"/>
    <lineage>
        <taxon>Eukaryota</taxon>
        <taxon>Metazoa</taxon>
        <taxon>Ecdysozoa</taxon>
        <taxon>Arthropoda</taxon>
        <taxon>Hexapoda</taxon>
        <taxon>Insecta</taxon>
        <taxon>Pterygota</taxon>
        <taxon>Neoptera</taxon>
        <taxon>Endopterygota</taxon>
        <taxon>Hymenoptera</taxon>
        <taxon>Apocrita</taxon>
        <taxon>Aculeata</taxon>
        <taxon>Apoidea</taxon>
        <taxon>Anthophila</taxon>
        <taxon>Apidae</taxon>
        <taxon>Melipona</taxon>
    </lineage>
</organism>
<gene>
    <name evidence="1" type="ORF">K0M31_008973</name>
</gene>
<evidence type="ECO:0000313" key="2">
    <source>
        <dbReference type="Proteomes" id="UP001177670"/>
    </source>
</evidence>
<reference evidence="1" key="1">
    <citation type="submission" date="2021-10" db="EMBL/GenBank/DDBJ databases">
        <title>Melipona bicolor Genome sequencing and assembly.</title>
        <authorList>
            <person name="Araujo N.S."/>
            <person name="Arias M.C."/>
        </authorList>
    </citation>
    <scope>NUCLEOTIDE SEQUENCE</scope>
    <source>
        <strain evidence="1">USP_2M_L1-L4_2017</strain>
        <tissue evidence="1">Whole body</tissue>
    </source>
</reference>